<evidence type="ECO:0000313" key="2">
    <source>
        <dbReference type="Proteomes" id="UP001153404"/>
    </source>
</evidence>
<organism evidence="1 2">
    <name type="scientific">Cohnella rhizosphaerae</name>
    <dbReference type="NCBI Taxonomy" id="1457232"/>
    <lineage>
        <taxon>Bacteria</taxon>
        <taxon>Bacillati</taxon>
        <taxon>Bacillota</taxon>
        <taxon>Bacilli</taxon>
        <taxon>Bacillales</taxon>
        <taxon>Paenibacillaceae</taxon>
        <taxon>Cohnella</taxon>
    </lineage>
</organism>
<sequence>MKPTESYEQGEPCLDEGKIVQALLEAEEQALSDKMRYDHHQVMSELRNQFNLKVL</sequence>
<comment type="caution">
    <text evidence="1">The sequence shown here is derived from an EMBL/GenBank/DDBJ whole genome shotgun (WGS) entry which is preliminary data.</text>
</comment>
<dbReference type="EMBL" id="JAPDIA010000003">
    <property type="protein sequence ID" value="MDG0810316.1"/>
    <property type="molecule type" value="Genomic_DNA"/>
</dbReference>
<accession>A0A9X4KU52</accession>
<dbReference type="RefSeq" id="WP_277532077.1">
    <property type="nucleotide sequence ID" value="NZ_JAPDIA010000003.1"/>
</dbReference>
<gene>
    <name evidence="1" type="ORF">OMP40_13905</name>
</gene>
<reference evidence="1" key="1">
    <citation type="submission" date="2022-10" db="EMBL/GenBank/DDBJ databases">
        <title>Comparative genomic analysis of Cohnella hashimotonis sp. nov., isolated from the International Space Station.</title>
        <authorList>
            <person name="Simpson A."/>
            <person name="Venkateswaran K."/>
        </authorList>
    </citation>
    <scope>NUCLEOTIDE SEQUENCE</scope>
    <source>
        <strain evidence="1">DSM 28161</strain>
    </source>
</reference>
<dbReference type="AlphaFoldDB" id="A0A9X4KU52"/>
<keyword evidence="2" id="KW-1185">Reference proteome</keyword>
<evidence type="ECO:0000313" key="1">
    <source>
        <dbReference type="EMBL" id="MDG0810316.1"/>
    </source>
</evidence>
<proteinExistence type="predicted"/>
<name>A0A9X4KU52_9BACL</name>
<protein>
    <submittedName>
        <fullName evidence="1">Uncharacterized protein</fullName>
    </submittedName>
</protein>
<dbReference type="Proteomes" id="UP001153404">
    <property type="component" value="Unassembled WGS sequence"/>
</dbReference>